<sequence length="369" mass="43125">DMIFTGSLNSTPLLTIKYQDLIITIKSNQKIESASNVPLDTQRIFKQLTKLGNTVFNANKIDIDFPDNAFFPIKEINEMRRQGIEQLIQKITLKNKINIEYPEVSLHHVPKRIKGIDVRVYNLKQLEALINEDIHRYYFPLSKDLDKAIDLATGFNKKIVPFTGFLSNSKQLNEFKESDLYCKVDEILVGDYGALQIFNDKKCLLDFNFNLYNSYSLNYFNNYAAVLSLEMSKNMINNLNDINQELILVAYGKTINMHLKHCIISDYYFNCKKEKCNLCHQGHYNLVDRKNEKFTILTDDNCNNLVFNSHCLYLENISDVDVDYILLSFSDENYEECKKVFYDFQNNIILGKPRQIKLKTRPTNGYFYD</sequence>
<gene>
    <name evidence="2" type="ORF">H9980_00105</name>
</gene>
<dbReference type="Pfam" id="PF12392">
    <property type="entry name" value="DUF3656"/>
    <property type="match status" value="1"/>
</dbReference>
<organism evidence="2 3">
    <name type="scientific">Candidatus Erysipelatoclostridium merdavium</name>
    <dbReference type="NCBI Taxonomy" id="2838566"/>
    <lineage>
        <taxon>Bacteria</taxon>
        <taxon>Bacillati</taxon>
        <taxon>Bacillota</taxon>
        <taxon>Erysipelotrichia</taxon>
        <taxon>Erysipelotrichales</taxon>
        <taxon>Erysipelotrichales incertae sedis</taxon>
    </lineage>
</organism>
<reference evidence="2" key="2">
    <citation type="submission" date="2021-04" db="EMBL/GenBank/DDBJ databases">
        <authorList>
            <person name="Gilroy R."/>
        </authorList>
    </citation>
    <scope>NUCLEOTIDE SEQUENCE</scope>
    <source>
        <strain evidence="2">ChiGjej1B1-14440</strain>
    </source>
</reference>
<dbReference type="InterPro" id="IPR020988">
    <property type="entry name" value="Pept_U32_collagenase"/>
</dbReference>
<dbReference type="AlphaFoldDB" id="A0A9D2BLC3"/>
<feature type="domain" description="Peptidase U32 collagenase" evidence="1">
    <location>
        <begin position="19"/>
        <end position="91"/>
    </location>
</feature>
<accession>A0A9D2BLC3</accession>
<dbReference type="EMBL" id="DXET01000004">
    <property type="protein sequence ID" value="HIX80366.1"/>
    <property type="molecule type" value="Genomic_DNA"/>
</dbReference>
<proteinExistence type="predicted"/>
<feature type="non-terminal residue" evidence="2">
    <location>
        <position position="1"/>
    </location>
</feature>
<reference evidence="2" key="1">
    <citation type="journal article" date="2021" name="PeerJ">
        <title>Extensive microbial diversity within the chicken gut microbiome revealed by metagenomics and culture.</title>
        <authorList>
            <person name="Gilroy R."/>
            <person name="Ravi A."/>
            <person name="Getino M."/>
            <person name="Pursley I."/>
            <person name="Horton D.L."/>
            <person name="Alikhan N.F."/>
            <person name="Baker D."/>
            <person name="Gharbi K."/>
            <person name="Hall N."/>
            <person name="Watson M."/>
            <person name="Adriaenssens E.M."/>
            <person name="Foster-Nyarko E."/>
            <person name="Jarju S."/>
            <person name="Secka A."/>
            <person name="Antonio M."/>
            <person name="Oren A."/>
            <person name="Chaudhuri R.R."/>
            <person name="La Ragione R."/>
            <person name="Hildebrand F."/>
            <person name="Pallen M.J."/>
        </authorList>
    </citation>
    <scope>NUCLEOTIDE SEQUENCE</scope>
    <source>
        <strain evidence="2">ChiGjej1B1-14440</strain>
    </source>
</reference>
<evidence type="ECO:0000259" key="1">
    <source>
        <dbReference type="Pfam" id="PF12392"/>
    </source>
</evidence>
<evidence type="ECO:0000313" key="2">
    <source>
        <dbReference type="EMBL" id="HIX80366.1"/>
    </source>
</evidence>
<dbReference type="Proteomes" id="UP000886724">
    <property type="component" value="Unassembled WGS sequence"/>
</dbReference>
<evidence type="ECO:0000313" key="3">
    <source>
        <dbReference type="Proteomes" id="UP000886724"/>
    </source>
</evidence>
<protein>
    <submittedName>
        <fullName evidence="2">DUF3656 domain-containing protein</fullName>
    </submittedName>
</protein>
<name>A0A9D2BLC3_9FIRM</name>
<comment type="caution">
    <text evidence="2">The sequence shown here is derived from an EMBL/GenBank/DDBJ whole genome shotgun (WGS) entry which is preliminary data.</text>
</comment>